<feature type="region of interest" description="Disordered" evidence="1">
    <location>
        <begin position="1"/>
        <end position="107"/>
    </location>
</feature>
<protein>
    <submittedName>
        <fullName evidence="2">Uncharacterized protein</fullName>
    </submittedName>
</protein>
<dbReference type="OrthoDB" id="3562396at2759"/>
<accession>A0A2J6R7L0</accession>
<keyword evidence="3" id="KW-1185">Reference proteome</keyword>
<proteinExistence type="predicted"/>
<gene>
    <name evidence="2" type="ORF">L207DRAFT_534813</name>
</gene>
<dbReference type="AlphaFoldDB" id="A0A2J6R7L0"/>
<dbReference type="Proteomes" id="UP000235786">
    <property type="component" value="Unassembled WGS sequence"/>
</dbReference>
<evidence type="ECO:0000313" key="2">
    <source>
        <dbReference type="EMBL" id="PMD34494.1"/>
    </source>
</evidence>
<feature type="compositionally biased region" description="Polar residues" evidence="1">
    <location>
        <begin position="82"/>
        <end position="105"/>
    </location>
</feature>
<feature type="compositionally biased region" description="Low complexity" evidence="1">
    <location>
        <begin position="34"/>
        <end position="48"/>
    </location>
</feature>
<organism evidence="2 3">
    <name type="scientific">Hyaloscypha variabilis (strain UAMH 11265 / GT02V1 / F)</name>
    <name type="common">Meliniomyces variabilis</name>
    <dbReference type="NCBI Taxonomy" id="1149755"/>
    <lineage>
        <taxon>Eukaryota</taxon>
        <taxon>Fungi</taxon>
        <taxon>Dikarya</taxon>
        <taxon>Ascomycota</taxon>
        <taxon>Pezizomycotina</taxon>
        <taxon>Leotiomycetes</taxon>
        <taxon>Helotiales</taxon>
        <taxon>Hyaloscyphaceae</taxon>
        <taxon>Hyaloscypha</taxon>
        <taxon>Hyaloscypha variabilis</taxon>
    </lineage>
</organism>
<evidence type="ECO:0000313" key="3">
    <source>
        <dbReference type="Proteomes" id="UP000235786"/>
    </source>
</evidence>
<sequence length="185" mass="20468">MSSPVKPYPTGLVRRPSQGSQGLIRRRTSRSGQVPLLRPATPTTPLPLVRRRSQSIARRPETPAQGEHPFLTACSPRKSSMKRSTPTPTIPQTPVSDSSTASSTLKAEKRAVISGQAGEPKISRRRKLKEELFFAFVLLPLSCWYTRGGKRLVIDDEDGSEMRVRRVPIGEREDITVRIGGRAIS</sequence>
<name>A0A2J6R7L0_HYAVF</name>
<reference evidence="2 3" key="1">
    <citation type="submission" date="2016-04" db="EMBL/GenBank/DDBJ databases">
        <title>A degradative enzymes factory behind the ericoid mycorrhizal symbiosis.</title>
        <authorList>
            <consortium name="DOE Joint Genome Institute"/>
            <person name="Martino E."/>
            <person name="Morin E."/>
            <person name="Grelet G."/>
            <person name="Kuo A."/>
            <person name="Kohler A."/>
            <person name="Daghino S."/>
            <person name="Barry K."/>
            <person name="Choi C."/>
            <person name="Cichocki N."/>
            <person name="Clum A."/>
            <person name="Copeland A."/>
            <person name="Hainaut M."/>
            <person name="Haridas S."/>
            <person name="Labutti K."/>
            <person name="Lindquist E."/>
            <person name="Lipzen A."/>
            <person name="Khouja H.-R."/>
            <person name="Murat C."/>
            <person name="Ohm R."/>
            <person name="Olson A."/>
            <person name="Spatafora J."/>
            <person name="Veneault-Fourrey C."/>
            <person name="Henrissat B."/>
            <person name="Grigoriev I."/>
            <person name="Martin F."/>
            <person name="Perotto S."/>
        </authorList>
    </citation>
    <scope>NUCLEOTIDE SEQUENCE [LARGE SCALE GENOMIC DNA]</scope>
    <source>
        <strain evidence="2 3">F</strain>
    </source>
</reference>
<evidence type="ECO:0000256" key="1">
    <source>
        <dbReference type="SAM" id="MobiDB-lite"/>
    </source>
</evidence>
<dbReference type="EMBL" id="KZ613954">
    <property type="protein sequence ID" value="PMD34494.1"/>
    <property type="molecule type" value="Genomic_DNA"/>
</dbReference>